<name>A0A7D5KCK4_9EURY</name>
<reference evidence="2 3" key="1">
    <citation type="submission" date="2020-07" db="EMBL/GenBank/DDBJ databases">
        <title>Gai3-2, isolated from salt lake.</title>
        <authorList>
            <person name="Cui H."/>
            <person name="Shi X."/>
        </authorList>
    </citation>
    <scope>NUCLEOTIDE SEQUENCE [LARGE SCALE GENOMIC DNA]</scope>
    <source>
        <strain evidence="2 3">Gai3-2</strain>
    </source>
</reference>
<dbReference type="KEGG" id="halg:HUG10_03790"/>
<organism evidence="2 3">
    <name type="scientific">Halorarum halophilum</name>
    <dbReference type="NCBI Taxonomy" id="2743090"/>
    <lineage>
        <taxon>Archaea</taxon>
        <taxon>Methanobacteriati</taxon>
        <taxon>Methanobacteriota</taxon>
        <taxon>Stenosarchaea group</taxon>
        <taxon>Halobacteria</taxon>
        <taxon>Halobacteriales</taxon>
        <taxon>Haloferacaceae</taxon>
        <taxon>Halorarum</taxon>
    </lineage>
</organism>
<dbReference type="GeneID" id="56027925"/>
<keyword evidence="3" id="KW-1185">Reference proteome</keyword>
<accession>A0A7D5KCK4</accession>
<dbReference type="EMBL" id="CP058529">
    <property type="protein sequence ID" value="QLG26717.1"/>
    <property type="molecule type" value="Genomic_DNA"/>
</dbReference>
<evidence type="ECO:0000256" key="1">
    <source>
        <dbReference type="SAM" id="Phobius"/>
    </source>
</evidence>
<keyword evidence="1" id="KW-0472">Membrane</keyword>
<dbReference type="RefSeq" id="WP_179168292.1">
    <property type="nucleotide sequence ID" value="NZ_CP058529.1"/>
</dbReference>
<evidence type="ECO:0000313" key="2">
    <source>
        <dbReference type="EMBL" id="QLG26717.1"/>
    </source>
</evidence>
<protein>
    <submittedName>
        <fullName evidence="2">Uncharacterized protein</fullName>
    </submittedName>
</protein>
<feature type="transmembrane region" description="Helical" evidence="1">
    <location>
        <begin position="7"/>
        <end position="27"/>
    </location>
</feature>
<sequence length="99" mass="9959">MTSVLSILNYGQALLLAASLPLALIALRGYWGAPFGLVVAGLPVVSVGLLLSASGELLSLTPAVGSLTWQVGSVVAVAGFAWVGLQLVRVLGGWTEVGG</sequence>
<keyword evidence="1" id="KW-1133">Transmembrane helix</keyword>
<feature type="transmembrane region" description="Helical" evidence="1">
    <location>
        <begin position="63"/>
        <end position="85"/>
    </location>
</feature>
<feature type="transmembrane region" description="Helical" evidence="1">
    <location>
        <begin position="33"/>
        <end position="51"/>
    </location>
</feature>
<keyword evidence="1" id="KW-0812">Transmembrane</keyword>
<dbReference type="Proteomes" id="UP000509750">
    <property type="component" value="Chromosome"/>
</dbReference>
<gene>
    <name evidence="2" type="ORF">HUG10_03790</name>
</gene>
<evidence type="ECO:0000313" key="3">
    <source>
        <dbReference type="Proteomes" id="UP000509750"/>
    </source>
</evidence>
<dbReference type="AlphaFoldDB" id="A0A7D5KCK4"/>
<proteinExistence type="predicted"/>